<dbReference type="SUPFAM" id="SSF51735">
    <property type="entry name" value="NAD(P)-binding Rossmann-fold domains"/>
    <property type="match status" value="1"/>
</dbReference>
<dbReference type="SMART" id="SM00881">
    <property type="entry name" value="CoA_binding"/>
    <property type="match status" value="1"/>
</dbReference>
<dbReference type="STRING" id="356660.SAMN05444336_101216"/>
<dbReference type="OrthoDB" id="9807426at2"/>
<reference evidence="4 5" key="1">
    <citation type="submission" date="2016-10" db="EMBL/GenBank/DDBJ databases">
        <authorList>
            <person name="de Groot N.N."/>
        </authorList>
    </citation>
    <scope>NUCLEOTIDE SEQUENCE [LARGE SCALE GENOMIC DNA]</scope>
    <source>
        <strain evidence="4 5">DSM 17890</strain>
    </source>
</reference>
<dbReference type="Gene3D" id="3.30.1490.20">
    <property type="entry name" value="ATP-grasp fold, A domain"/>
    <property type="match status" value="1"/>
</dbReference>
<evidence type="ECO:0000256" key="1">
    <source>
        <dbReference type="ARBA" id="ARBA00022532"/>
    </source>
</evidence>
<sequence length="700" mass="70398">MADGSARANPLDALFRPRSVAVIGASSDPLKIGGLPVSFLKTQGYAGRILPINPKSPEIQGLRAWASLREAPGPVDLAIIAVPAALAEGALEDCAAAGVKGAVMFTSGFAEIDAGGAEVQARMAAAAKAAGVRLLGPNCLGFMNIAERIFATFAPVVNAGVPPLGRIGLVSQSGAFGGFAYSLARGRGLGLSHWITTGNEADLGFAECVEWLAGDPATDVIVGYMEGCRDGARLRRALEACRAAGKPVIVTKVGRSEAGAAAAASHTAALAGEDAVFDGVFRQYGAHRAGSIEECLDIAYAATTAGPPRGRRAGLYTVSGGAGVLMADAASAAGLEVPELTAETQAAVRALVPFAGTRNPLDITGQVIQMEGAFRASLAGMAADGTCDLVVNFLSASGLSPATGPQIAADIAAVRAATPEVPHFLVTLASPEFRAVVEAAGCPIYDDPGRAVRAAAALAGLAEAFARPAPPDPVPGAPGLSVPPDCDEPTALEALAALGLPTAAFRRAATAEEAGEAVAAFGAPCVVKIVSPDLAHKTEVGGVTLNVSGAEAGRAAASAILASAAKAAPGARLRGLMVAPMRRGVAECVIGVQRDPSFGPVVMFGLGGVHVEALRDVTFRAAPFDEAEAMRMIGEVRALRLLTHPRGAPPADLPALARLLAQVSRVAAASPGLDGCDMNPVLALPEGEGAVILDAVLIGG</sequence>
<evidence type="ECO:0000256" key="2">
    <source>
        <dbReference type="ARBA" id="ARBA00060888"/>
    </source>
</evidence>
<dbReference type="SUPFAM" id="SSF56059">
    <property type="entry name" value="Glutathione synthetase ATP-binding domain-like"/>
    <property type="match status" value="1"/>
</dbReference>
<comment type="similarity">
    <text evidence="2">In the N-terminal section; belongs to the acetate CoA ligase alpha subunit family.</text>
</comment>
<keyword evidence="1" id="KW-0816">Tricarboxylic acid cycle</keyword>
<dbReference type="Gene3D" id="3.40.50.720">
    <property type="entry name" value="NAD(P)-binding Rossmann-like Domain"/>
    <property type="match status" value="1"/>
</dbReference>
<dbReference type="GO" id="GO:0043758">
    <property type="term" value="F:acetate-CoA ligase (ADP-forming) activity"/>
    <property type="evidence" value="ECO:0007669"/>
    <property type="project" value="InterPro"/>
</dbReference>
<gene>
    <name evidence="4" type="ORF">SAMN05444336_101216</name>
</gene>
<dbReference type="InterPro" id="IPR016102">
    <property type="entry name" value="Succinyl-CoA_synth-like"/>
</dbReference>
<name>A0A1H2R356_9RHOB</name>
<feature type="domain" description="CoA-binding" evidence="3">
    <location>
        <begin position="14"/>
        <end position="109"/>
    </location>
</feature>
<dbReference type="GO" id="GO:0006099">
    <property type="term" value="P:tricarboxylic acid cycle"/>
    <property type="evidence" value="ECO:0007669"/>
    <property type="project" value="UniProtKB-KW"/>
</dbReference>
<keyword evidence="5" id="KW-1185">Reference proteome</keyword>
<evidence type="ECO:0000259" key="3">
    <source>
        <dbReference type="SMART" id="SM00881"/>
    </source>
</evidence>
<dbReference type="Pfam" id="PF19045">
    <property type="entry name" value="Ligase_CoA_2"/>
    <property type="match status" value="1"/>
</dbReference>
<dbReference type="SUPFAM" id="SSF52210">
    <property type="entry name" value="Succinyl-CoA synthetase domains"/>
    <property type="match status" value="2"/>
</dbReference>
<dbReference type="AlphaFoldDB" id="A0A1H2R356"/>
<dbReference type="InterPro" id="IPR036291">
    <property type="entry name" value="NAD(P)-bd_dom_sf"/>
</dbReference>
<dbReference type="InterPro" id="IPR003781">
    <property type="entry name" value="CoA-bd"/>
</dbReference>
<dbReference type="PANTHER" id="PTHR42793">
    <property type="entry name" value="COA BINDING DOMAIN CONTAINING PROTEIN"/>
    <property type="match status" value="1"/>
</dbReference>
<dbReference type="Gene3D" id="3.40.50.261">
    <property type="entry name" value="Succinyl-CoA synthetase domains"/>
    <property type="match status" value="2"/>
</dbReference>
<dbReference type="Proteomes" id="UP000199118">
    <property type="component" value="Unassembled WGS sequence"/>
</dbReference>
<dbReference type="Pfam" id="PF13549">
    <property type="entry name" value="ATP-grasp_5"/>
    <property type="match status" value="1"/>
</dbReference>
<proteinExistence type="inferred from homology"/>
<organism evidence="4 5">
    <name type="scientific">Albimonas donghaensis</name>
    <dbReference type="NCBI Taxonomy" id="356660"/>
    <lineage>
        <taxon>Bacteria</taxon>
        <taxon>Pseudomonadati</taxon>
        <taxon>Pseudomonadota</taxon>
        <taxon>Alphaproteobacteria</taxon>
        <taxon>Rhodobacterales</taxon>
        <taxon>Paracoccaceae</taxon>
        <taxon>Albimonas</taxon>
    </lineage>
</organism>
<dbReference type="EMBL" id="FNMZ01000001">
    <property type="protein sequence ID" value="SDW13638.1"/>
    <property type="molecule type" value="Genomic_DNA"/>
</dbReference>
<dbReference type="InterPro" id="IPR032875">
    <property type="entry name" value="Succ_CoA_lig_flav_dom"/>
</dbReference>
<dbReference type="InterPro" id="IPR043938">
    <property type="entry name" value="Ligase_CoA_dom"/>
</dbReference>
<dbReference type="Pfam" id="PF13380">
    <property type="entry name" value="CoA_binding_2"/>
    <property type="match status" value="1"/>
</dbReference>
<protein>
    <submittedName>
        <fullName evidence="4">Acyl-CoA synthetase (NDP forming)</fullName>
    </submittedName>
</protein>
<dbReference type="GO" id="GO:0005524">
    <property type="term" value="F:ATP binding"/>
    <property type="evidence" value="ECO:0007669"/>
    <property type="project" value="InterPro"/>
</dbReference>
<evidence type="ECO:0000313" key="4">
    <source>
        <dbReference type="EMBL" id="SDW13638.1"/>
    </source>
</evidence>
<dbReference type="PANTHER" id="PTHR42793:SF4">
    <property type="entry name" value="BLL6376 PROTEIN"/>
    <property type="match status" value="1"/>
</dbReference>
<dbReference type="Pfam" id="PF13607">
    <property type="entry name" value="Succ_CoA_lig"/>
    <property type="match status" value="1"/>
</dbReference>
<dbReference type="InterPro" id="IPR013815">
    <property type="entry name" value="ATP_grasp_subdomain_1"/>
</dbReference>
<dbReference type="Gene3D" id="3.30.470.20">
    <property type="entry name" value="ATP-grasp fold, B domain"/>
    <property type="match status" value="1"/>
</dbReference>
<dbReference type="RefSeq" id="WP_092679291.1">
    <property type="nucleotide sequence ID" value="NZ_FNMZ01000001.1"/>
</dbReference>
<accession>A0A1H2R356</accession>
<evidence type="ECO:0000313" key="5">
    <source>
        <dbReference type="Proteomes" id="UP000199118"/>
    </source>
</evidence>
<dbReference type="FunFam" id="3.30.1490.20:FF:000020">
    <property type="entry name" value="Protein lysine acetyltransferase"/>
    <property type="match status" value="1"/>
</dbReference>